<evidence type="ECO:0000256" key="2">
    <source>
        <dbReference type="SAM" id="Phobius"/>
    </source>
</evidence>
<feature type="region of interest" description="Disordered" evidence="1">
    <location>
        <begin position="1"/>
        <end position="24"/>
    </location>
</feature>
<keyword evidence="2" id="KW-1133">Transmembrane helix</keyword>
<dbReference type="Proteomes" id="UP000000740">
    <property type="component" value="Chromosome 1"/>
</dbReference>
<keyword evidence="2" id="KW-0812">Transmembrane</keyword>
<gene>
    <name evidence="3" type="ordered locus">Hlac_0115</name>
</gene>
<dbReference type="AlphaFoldDB" id="B9LQW9"/>
<dbReference type="EMBL" id="CP001365">
    <property type="protein sequence ID" value="ACM55721.1"/>
    <property type="molecule type" value="Genomic_DNA"/>
</dbReference>
<sequence>MTRDHPPSRRTRHPDLYAGPAPPDRTPSWRATVVLAALPVLTLAVAAFPTAAAFAAASLAGAVAGVALYRRYPDAFDRAFDRALSASGDEPVGAADG</sequence>
<keyword evidence="4" id="KW-1185">Reference proteome</keyword>
<evidence type="ECO:0000256" key="1">
    <source>
        <dbReference type="SAM" id="MobiDB-lite"/>
    </source>
</evidence>
<proteinExistence type="predicted"/>
<dbReference type="GeneID" id="7401636"/>
<dbReference type="HOGENOM" id="CLU_2340056_0_0_2"/>
<evidence type="ECO:0000313" key="4">
    <source>
        <dbReference type="Proteomes" id="UP000000740"/>
    </source>
</evidence>
<dbReference type="KEGG" id="hla:Hlac_0115"/>
<protein>
    <submittedName>
        <fullName evidence="3">Uncharacterized protein</fullName>
    </submittedName>
</protein>
<reference evidence="3 4" key="1">
    <citation type="journal article" date="2016" name="Stand. Genomic Sci.">
        <title>Complete genome sequence of the Antarctic Halorubrum lacusprofundi type strain ACAM 34.</title>
        <authorList>
            <person name="Anderson I.J."/>
            <person name="DasSarma P."/>
            <person name="Lucas S."/>
            <person name="Copeland A."/>
            <person name="Lapidus A."/>
            <person name="Del Rio T.G."/>
            <person name="Tice H."/>
            <person name="Dalin E."/>
            <person name="Bruce D.C."/>
            <person name="Goodwin L."/>
            <person name="Pitluck S."/>
            <person name="Sims D."/>
            <person name="Brettin T.S."/>
            <person name="Detter J.C."/>
            <person name="Han C.S."/>
            <person name="Larimer F."/>
            <person name="Hauser L."/>
            <person name="Land M."/>
            <person name="Ivanova N."/>
            <person name="Richardson P."/>
            <person name="Cavicchioli R."/>
            <person name="DasSarma S."/>
            <person name="Woese C.R."/>
            <person name="Kyrpides N.C."/>
        </authorList>
    </citation>
    <scope>NUCLEOTIDE SEQUENCE [LARGE SCALE GENOMIC DNA]</scope>
    <source>
        <strain evidence="4">ATCC 49239 / DSM 5036 / JCM 8891 / ACAM 34</strain>
    </source>
</reference>
<organism evidence="3 4">
    <name type="scientific">Halorubrum lacusprofundi (strain ATCC 49239 / DSM 5036 / JCM 8891 / ACAM 34)</name>
    <dbReference type="NCBI Taxonomy" id="416348"/>
    <lineage>
        <taxon>Archaea</taxon>
        <taxon>Methanobacteriati</taxon>
        <taxon>Methanobacteriota</taxon>
        <taxon>Stenosarchaea group</taxon>
        <taxon>Halobacteria</taxon>
        <taxon>Halobacteriales</taxon>
        <taxon>Haloferacaceae</taxon>
        <taxon>Halorubrum</taxon>
    </lineage>
</organism>
<dbReference type="RefSeq" id="WP_012659364.1">
    <property type="nucleotide sequence ID" value="NC_012029.1"/>
</dbReference>
<evidence type="ECO:0000313" key="3">
    <source>
        <dbReference type="EMBL" id="ACM55721.1"/>
    </source>
</evidence>
<feature type="transmembrane region" description="Helical" evidence="2">
    <location>
        <begin position="36"/>
        <end position="69"/>
    </location>
</feature>
<accession>B9LQW9</accession>
<keyword evidence="2" id="KW-0472">Membrane</keyword>
<name>B9LQW9_HALLT</name>